<reference evidence="1 2" key="1">
    <citation type="submission" date="2018-06" db="EMBL/GenBank/DDBJ databases">
        <title>Isolation of heavy metals resistant Paenibacillus silvae NC2 from Gold-Copper mine in ZiJin, China.</title>
        <authorList>
            <person name="Xu J."/>
            <person name="Mazhar H.S."/>
            <person name="Rensing C."/>
        </authorList>
    </citation>
    <scope>NUCLEOTIDE SEQUENCE [LARGE SCALE GENOMIC DNA]</scope>
    <source>
        <strain evidence="1 2">NC2</strain>
    </source>
</reference>
<sequence length="137" mass="15585">MKSNDKQLSPEPIKGHSAEEATEVTQAVYLTQGEIHAIQKALLFLKFECEETASLLYAGSPLLNSALSKMREIDVNSEFIQKFHARPNPHAAAFMREKLERSYAEEHVPHERTEEQLAEIWRNCMFPFPTDTPEPGS</sequence>
<organism evidence="1 2">
    <name type="scientific">Paenibacillus silvae</name>
    <dbReference type="NCBI Taxonomy" id="1325358"/>
    <lineage>
        <taxon>Bacteria</taxon>
        <taxon>Bacillati</taxon>
        <taxon>Bacillota</taxon>
        <taxon>Bacilli</taxon>
        <taxon>Bacillales</taxon>
        <taxon>Paenibacillaceae</taxon>
        <taxon>Paenibacillus</taxon>
    </lineage>
</organism>
<accession>A0A2W6NMG0</accession>
<dbReference type="AlphaFoldDB" id="A0A2W6NMG0"/>
<dbReference type="RefSeq" id="WP_111268972.1">
    <property type="nucleotide sequence ID" value="NZ_QKWW01000013.1"/>
</dbReference>
<protein>
    <submittedName>
        <fullName evidence="1">Uncharacterized protein</fullName>
    </submittedName>
</protein>
<evidence type="ECO:0000313" key="2">
    <source>
        <dbReference type="Proteomes" id="UP000249204"/>
    </source>
</evidence>
<comment type="caution">
    <text evidence="1">The sequence shown here is derived from an EMBL/GenBank/DDBJ whole genome shotgun (WGS) entry which is preliminary data.</text>
</comment>
<gene>
    <name evidence="1" type="ORF">DN757_03970</name>
</gene>
<dbReference type="Proteomes" id="UP000249204">
    <property type="component" value="Unassembled WGS sequence"/>
</dbReference>
<dbReference type="EMBL" id="QKWW01000013">
    <property type="protein sequence ID" value="PZT57017.1"/>
    <property type="molecule type" value="Genomic_DNA"/>
</dbReference>
<proteinExistence type="predicted"/>
<evidence type="ECO:0000313" key="1">
    <source>
        <dbReference type="EMBL" id="PZT57017.1"/>
    </source>
</evidence>
<name>A0A2W6NMG0_9BACL</name>